<sequence>MKPSEPIDLFRPVRWIAAFTLMVVVAVTLLQIVLRYAFNSPLIWSEEVVKLLIVWVTFIGAAAVCFDGRHLNVDVFFKLLPERARTVVRWVNATISVVFLAVLGWTSMTLVRLEMMQDLSSIPLTLGHVRLAATVGSVLMIAGILARVFYLRPGRRRSDAAYGSEDAM</sequence>
<evidence type="ECO:0000313" key="11">
    <source>
        <dbReference type="EMBL" id="PTX36560.1"/>
    </source>
</evidence>
<feature type="transmembrane region" description="Helical" evidence="9">
    <location>
        <begin position="87"/>
        <end position="108"/>
    </location>
</feature>
<keyword evidence="7 9" id="KW-0472">Membrane</keyword>
<comment type="function">
    <text evidence="9">Part of the tripartite ATP-independent periplasmic (TRAP) transport system.</text>
</comment>
<evidence type="ECO:0000256" key="7">
    <source>
        <dbReference type="ARBA" id="ARBA00023136"/>
    </source>
</evidence>
<dbReference type="AlphaFoldDB" id="A0A2T5ZYB3"/>
<evidence type="ECO:0000256" key="3">
    <source>
        <dbReference type="ARBA" id="ARBA00022475"/>
    </source>
</evidence>
<comment type="subunit">
    <text evidence="9">The complex comprises the extracytoplasmic solute receptor protein and the two transmembrane proteins.</text>
</comment>
<dbReference type="GO" id="GO:0005886">
    <property type="term" value="C:plasma membrane"/>
    <property type="evidence" value="ECO:0007669"/>
    <property type="project" value="UniProtKB-SubCell"/>
</dbReference>
<dbReference type="GO" id="GO:0015740">
    <property type="term" value="P:C4-dicarboxylate transport"/>
    <property type="evidence" value="ECO:0007669"/>
    <property type="project" value="TreeGrafter"/>
</dbReference>
<evidence type="ECO:0000313" key="12">
    <source>
        <dbReference type="Proteomes" id="UP000244069"/>
    </source>
</evidence>
<dbReference type="Pfam" id="PF04290">
    <property type="entry name" value="DctQ"/>
    <property type="match status" value="1"/>
</dbReference>
<dbReference type="RefSeq" id="WP_107978911.1">
    <property type="nucleotide sequence ID" value="NZ_BMEZ01000055.1"/>
</dbReference>
<dbReference type="Proteomes" id="UP000244069">
    <property type="component" value="Unassembled WGS sequence"/>
</dbReference>
<comment type="subcellular location">
    <subcellularLocation>
        <location evidence="1 9">Cell inner membrane</location>
        <topology evidence="1 9">Multi-pass membrane protein</topology>
    </subcellularLocation>
</comment>
<dbReference type="InterPro" id="IPR007387">
    <property type="entry name" value="TRAP_DctQ"/>
</dbReference>
<evidence type="ECO:0000256" key="2">
    <source>
        <dbReference type="ARBA" id="ARBA00022448"/>
    </source>
</evidence>
<keyword evidence="4 9" id="KW-0997">Cell inner membrane</keyword>
<evidence type="ECO:0000256" key="5">
    <source>
        <dbReference type="ARBA" id="ARBA00022692"/>
    </source>
</evidence>
<name>A0A2T5ZYB3_9RHOB</name>
<evidence type="ECO:0000259" key="10">
    <source>
        <dbReference type="Pfam" id="PF04290"/>
    </source>
</evidence>
<protein>
    <recommendedName>
        <fullName evidence="9">TRAP transporter small permease protein</fullName>
    </recommendedName>
</protein>
<dbReference type="PANTHER" id="PTHR35011">
    <property type="entry name" value="2,3-DIKETO-L-GULONATE TRAP TRANSPORTER SMALL PERMEASE PROTEIN YIAM"/>
    <property type="match status" value="1"/>
</dbReference>
<dbReference type="EMBL" id="QBKN01000056">
    <property type="protein sequence ID" value="PTX36560.1"/>
    <property type="molecule type" value="Genomic_DNA"/>
</dbReference>
<evidence type="ECO:0000256" key="4">
    <source>
        <dbReference type="ARBA" id="ARBA00022519"/>
    </source>
</evidence>
<keyword evidence="5 9" id="KW-0812">Transmembrane</keyword>
<comment type="caution">
    <text evidence="11">The sequence shown here is derived from an EMBL/GenBank/DDBJ whole genome shotgun (WGS) entry which is preliminary data.</text>
</comment>
<dbReference type="OrthoDB" id="4964541at2"/>
<accession>A0A2T5ZYB3</accession>
<keyword evidence="3" id="KW-1003">Cell membrane</keyword>
<gene>
    <name evidence="11" type="ORF">C8N44_1565</name>
</gene>
<comment type="similarity">
    <text evidence="8 9">Belongs to the TRAP transporter small permease family.</text>
</comment>
<keyword evidence="2 9" id="KW-0813">Transport</keyword>
<evidence type="ECO:0000256" key="6">
    <source>
        <dbReference type="ARBA" id="ARBA00022989"/>
    </source>
</evidence>
<organism evidence="11 12">
    <name type="scientific">Allosediminivita pacifica</name>
    <dbReference type="NCBI Taxonomy" id="1267769"/>
    <lineage>
        <taxon>Bacteria</taxon>
        <taxon>Pseudomonadati</taxon>
        <taxon>Pseudomonadota</taxon>
        <taxon>Alphaproteobacteria</taxon>
        <taxon>Rhodobacterales</taxon>
        <taxon>Paracoccaceae</taxon>
        <taxon>Allosediminivita</taxon>
    </lineage>
</organism>
<feature type="transmembrane region" description="Helical" evidence="9">
    <location>
        <begin position="48"/>
        <end position="66"/>
    </location>
</feature>
<evidence type="ECO:0000256" key="9">
    <source>
        <dbReference type="RuleBase" id="RU369079"/>
    </source>
</evidence>
<dbReference type="GO" id="GO:0022857">
    <property type="term" value="F:transmembrane transporter activity"/>
    <property type="evidence" value="ECO:0007669"/>
    <property type="project" value="UniProtKB-UniRule"/>
</dbReference>
<evidence type="ECO:0000256" key="1">
    <source>
        <dbReference type="ARBA" id="ARBA00004429"/>
    </source>
</evidence>
<reference evidence="11 12" key="1">
    <citation type="submission" date="2018-04" db="EMBL/GenBank/DDBJ databases">
        <title>Genomic Encyclopedia of Archaeal and Bacterial Type Strains, Phase II (KMG-II): from individual species to whole genera.</title>
        <authorList>
            <person name="Goeker M."/>
        </authorList>
    </citation>
    <scope>NUCLEOTIDE SEQUENCE [LARGE SCALE GENOMIC DNA]</scope>
    <source>
        <strain evidence="11 12">DSM 29329</strain>
    </source>
</reference>
<dbReference type="InterPro" id="IPR055348">
    <property type="entry name" value="DctQ"/>
</dbReference>
<evidence type="ECO:0000256" key="8">
    <source>
        <dbReference type="ARBA" id="ARBA00038436"/>
    </source>
</evidence>
<feature type="domain" description="Tripartite ATP-independent periplasmic transporters DctQ component" evidence="10">
    <location>
        <begin position="25"/>
        <end position="150"/>
    </location>
</feature>
<feature type="transmembrane region" description="Helical" evidence="9">
    <location>
        <begin position="12"/>
        <end position="36"/>
    </location>
</feature>
<dbReference type="PANTHER" id="PTHR35011:SF2">
    <property type="entry name" value="2,3-DIKETO-L-GULONATE TRAP TRANSPORTER SMALL PERMEASE PROTEIN YIAM"/>
    <property type="match status" value="1"/>
</dbReference>
<feature type="transmembrane region" description="Helical" evidence="9">
    <location>
        <begin position="128"/>
        <end position="150"/>
    </location>
</feature>
<keyword evidence="12" id="KW-1185">Reference proteome</keyword>
<proteinExistence type="inferred from homology"/>
<keyword evidence="6 9" id="KW-1133">Transmembrane helix</keyword>